<dbReference type="GO" id="GO:0009279">
    <property type="term" value="C:cell outer membrane"/>
    <property type="evidence" value="ECO:0007669"/>
    <property type="project" value="UniProtKB-SubCell"/>
</dbReference>
<dbReference type="SUPFAM" id="SSF56935">
    <property type="entry name" value="Porins"/>
    <property type="match status" value="1"/>
</dbReference>
<dbReference type="Gene3D" id="2.40.160.60">
    <property type="entry name" value="Outer membrane protein transport protein (OMPP1/FadL/TodX)"/>
    <property type="match status" value="1"/>
</dbReference>
<dbReference type="AlphaFoldDB" id="A0A3B0XJY4"/>
<dbReference type="InterPro" id="IPR005017">
    <property type="entry name" value="OMPP1/FadL/TodX"/>
</dbReference>
<protein>
    <submittedName>
        <fullName evidence="7">Putative facilitator of salicylate uptake</fullName>
    </submittedName>
</protein>
<reference evidence="7" key="1">
    <citation type="submission" date="2018-06" db="EMBL/GenBank/DDBJ databases">
        <authorList>
            <person name="Zhirakovskaya E."/>
        </authorList>
    </citation>
    <scope>NUCLEOTIDE SEQUENCE</scope>
</reference>
<dbReference type="EMBL" id="UOFI01000136">
    <property type="protein sequence ID" value="VAW68725.1"/>
    <property type="molecule type" value="Genomic_DNA"/>
</dbReference>
<comment type="subcellular location">
    <subcellularLocation>
        <location evidence="1">Cell outer membrane</location>
        <topology evidence="1">Multi-pass membrane protein</topology>
    </subcellularLocation>
</comment>
<name>A0A3B0XJY4_9ZZZZ</name>
<evidence type="ECO:0000313" key="7">
    <source>
        <dbReference type="EMBL" id="VAW68725.1"/>
    </source>
</evidence>
<dbReference type="Pfam" id="PF03349">
    <property type="entry name" value="Toluene_X"/>
    <property type="match status" value="1"/>
</dbReference>
<proteinExistence type="predicted"/>
<evidence type="ECO:0000256" key="1">
    <source>
        <dbReference type="ARBA" id="ARBA00004571"/>
    </source>
</evidence>
<sequence length="452" mass="48527">MKYDNVNIGLMGKISIMKNNKLKLAIALGGALGVAAPASVFATNGMFLIGYGTKSRGMGGVGITQSHDVMTSAANPATLSQLKGNRFDIGGDIFIVNSEAYMGVGADKARVESTPDHMAIADGVYLFPGLGASFKDGDLTYGFTMVPVGGGGSRYDFNLFNCANSTPKNCNDKLGVSLAIMNINPTIAYQVNENNSVGATLVLGLQVFKAYGLEQFTQFTSTQNNENLSDVGTDISYGAGIRLGWLGNFIDKKLTLGAEFTSKTYMTEFDDYSNLFAEKGDLDTPGNIGLGISYSFTDELLVALDINYVMYEDVKSVSNAGPNLSGNPFPVDRATNALGESGGLGFGWENQTVFKLGVSYDLNSAWTLRGGWNYAKSPLDEKTDILFSTVAPAITQNHLTLGGTWQMDEDMELSFSYIHAFEYEQFGPTFINVEGGYTMEQDAFGASFGMNF</sequence>
<accession>A0A3B0XJY4</accession>
<keyword evidence="2" id="KW-1134">Transmembrane beta strand</keyword>
<gene>
    <name evidence="7" type="ORF">MNBD_GAMMA09-1867</name>
</gene>
<keyword evidence="6" id="KW-0998">Cell outer membrane</keyword>
<keyword evidence="3" id="KW-0812">Transmembrane</keyword>
<dbReference type="PANTHER" id="PTHR35093:SF8">
    <property type="entry name" value="OUTER MEMBRANE PROTEIN NMB0088-RELATED"/>
    <property type="match status" value="1"/>
</dbReference>
<dbReference type="PANTHER" id="PTHR35093">
    <property type="entry name" value="OUTER MEMBRANE PROTEIN NMB0088-RELATED"/>
    <property type="match status" value="1"/>
</dbReference>
<evidence type="ECO:0000256" key="4">
    <source>
        <dbReference type="ARBA" id="ARBA00022729"/>
    </source>
</evidence>
<keyword evidence="5" id="KW-0472">Membrane</keyword>
<evidence type="ECO:0000256" key="6">
    <source>
        <dbReference type="ARBA" id="ARBA00023237"/>
    </source>
</evidence>
<evidence type="ECO:0000256" key="3">
    <source>
        <dbReference type="ARBA" id="ARBA00022692"/>
    </source>
</evidence>
<evidence type="ECO:0000256" key="5">
    <source>
        <dbReference type="ARBA" id="ARBA00023136"/>
    </source>
</evidence>
<evidence type="ECO:0000256" key="2">
    <source>
        <dbReference type="ARBA" id="ARBA00022452"/>
    </source>
</evidence>
<keyword evidence="4" id="KW-0732">Signal</keyword>
<dbReference type="GO" id="GO:0015483">
    <property type="term" value="F:long-chain fatty acid transporting porin activity"/>
    <property type="evidence" value="ECO:0007669"/>
    <property type="project" value="TreeGrafter"/>
</dbReference>
<organism evidence="7">
    <name type="scientific">hydrothermal vent metagenome</name>
    <dbReference type="NCBI Taxonomy" id="652676"/>
    <lineage>
        <taxon>unclassified sequences</taxon>
        <taxon>metagenomes</taxon>
        <taxon>ecological metagenomes</taxon>
    </lineage>
</organism>